<dbReference type="Pfam" id="PF01042">
    <property type="entry name" value="Ribonuc_L-PSP"/>
    <property type="match status" value="1"/>
</dbReference>
<dbReference type="InterPro" id="IPR035959">
    <property type="entry name" value="RutC-like_sf"/>
</dbReference>
<dbReference type="NCBIfam" id="NF004561">
    <property type="entry name" value="PRK05901.1-3"/>
    <property type="match status" value="1"/>
</dbReference>
<feature type="region of interest" description="Sigma-70 factor domain-3" evidence="5">
    <location>
        <begin position="198"/>
        <end position="274"/>
    </location>
</feature>
<feature type="short sequence motif" description="Interaction with polymerase core subunit RpoC" evidence="5">
    <location>
        <begin position="143"/>
        <end position="146"/>
    </location>
</feature>
<dbReference type="NCBIfam" id="NF004560">
    <property type="entry name" value="PRK05901.1-1"/>
    <property type="match status" value="1"/>
</dbReference>
<comment type="function">
    <text evidence="5">Sigma factors are initiation factors that promote the attachment of RNA polymerase to specific initiation sites and are then released. This sigma factor is the primary sigma factor during exponential growth.</text>
</comment>
<keyword evidence="3 5" id="KW-0238">DNA-binding</keyword>
<dbReference type="PANTHER" id="PTHR30603">
    <property type="entry name" value="RNA POLYMERASE SIGMA FACTOR RPO"/>
    <property type="match status" value="1"/>
</dbReference>
<dbReference type="SUPFAM" id="SSF55298">
    <property type="entry name" value="YjgF-like"/>
    <property type="match status" value="1"/>
</dbReference>
<dbReference type="GO" id="GO:0006352">
    <property type="term" value="P:DNA-templated transcription initiation"/>
    <property type="evidence" value="ECO:0007669"/>
    <property type="project" value="UniProtKB-UniRule"/>
</dbReference>
<dbReference type="InterPro" id="IPR014284">
    <property type="entry name" value="RNA_pol_sigma-70_dom"/>
</dbReference>
<evidence type="ECO:0000256" key="6">
    <source>
        <dbReference type="SAM" id="MobiDB-lite"/>
    </source>
</evidence>
<evidence type="ECO:0000259" key="7">
    <source>
        <dbReference type="PROSITE" id="PS00715"/>
    </source>
</evidence>
<dbReference type="PATRIC" id="fig|1299334.3.peg.3286"/>
<feature type="region of interest" description="Disordered" evidence="6">
    <location>
        <begin position="1"/>
        <end position="28"/>
    </location>
</feature>
<evidence type="ECO:0000256" key="4">
    <source>
        <dbReference type="ARBA" id="ARBA00023163"/>
    </source>
</evidence>
<comment type="similarity">
    <text evidence="5">Belongs to the sigma-70 factor family. RpoD/SigA subfamily.</text>
</comment>
<dbReference type="PANTHER" id="PTHR30603:SF59">
    <property type="entry name" value="RNA POLYMERASE PRINCIPAL SIGMA FACTOR HRDA"/>
    <property type="match status" value="1"/>
</dbReference>
<dbReference type="SUPFAM" id="SSF88946">
    <property type="entry name" value="Sigma2 domain of RNA polymerase sigma factors"/>
    <property type="match status" value="1"/>
</dbReference>
<evidence type="ECO:0000256" key="2">
    <source>
        <dbReference type="ARBA" id="ARBA00023082"/>
    </source>
</evidence>
<dbReference type="InterPro" id="IPR050239">
    <property type="entry name" value="Sigma-70_RNA_pol_init_factors"/>
</dbReference>
<dbReference type="GO" id="GO:0003677">
    <property type="term" value="F:DNA binding"/>
    <property type="evidence" value="ECO:0007669"/>
    <property type="project" value="UniProtKB-UniRule"/>
</dbReference>
<accession>X8CED7</accession>
<dbReference type="Gene3D" id="3.30.1330.40">
    <property type="entry name" value="RutC-like"/>
    <property type="match status" value="1"/>
</dbReference>
<dbReference type="CDD" id="cd06171">
    <property type="entry name" value="Sigma70_r4"/>
    <property type="match status" value="1"/>
</dbReference>
<comment type="caution">
    <text evidence="9">The sequence shown here is derived from an EMBL/GenBank/DDBJ whole genome shotgun (WGS) entry which is preliminary data.</text>
</comment>
<dbReference type="EMBL" id="JAOB01000032">
    <property type="protein sequence ID" value="EUA54747.1"/>
    <property type="molecule type" value="Genomic_DNA"/>
</dbReference>
<dbReference type="InterPro" id="IPR007624">
    <property type="entry name" value="RNA_pol_sigma70_r3"/>
</dbReference>
<dbReference type="FunFam" id="1.10.10.10:FF:000004">
    <property type="entry name" value="RNA polymerase sigma factor SigA"/>
    <property type="match status" value="1"/>
</dbReference>
<keyword evidence="2 5" id="KW-0731">Sigma factor</keyword>
<dbReference type="InterPro" id="IPR012760">
    <property type="entry name" value="RNA_pol_sigma_RpoD_C"/>
</dbReference>
<dbReference type="CDD" id="cd06154">
    <property type="entry name" value="YjgF_YER057c_UK114_like_6"/>
    <property type="match status" value="1"/>
</dbReference>
<dbReference type="InterPro" id="IPR009042">
    <property type="entry name" value="RNA_pol_sigma70_r1_2"/>
</dbReference>
<feature type="region of interest" description="Sigma-70 factor domain-4" evidence="5">
    <location>
        <begin position="287"/>
        <end position="340"/>
    </location>
</feature>
<dbReference type="Gene3D" id="1.20.120.1810">
    <property type="match status" value="1"/>
</dbReference>
<dbReference type="NCBIfam" id="TIGR02393">
    <property type="entry name" value="RpoD_Cterm"/>
    <property type="match status" value="1"/>
</dbReference>
<dbReference type="Pfam" id="PF04539">
    <property type="entry name" value="Sigma70_r3"/>
    <property type="match status" value="1"/>
</dbReference>
<dbReference type="AlphaFoldDB" id="X8CED7"/>
<dbReference type="InterPro" id="IPR028630">
    <property type="entry name" value="Sigma70_RpoD"/>
</dbReference>
<feature type="domain" description="RNA polymerase sigma-70" evidence="8">
    <location>
        <begin position="312"/>
        <end position="338"/>
    </location>
</feature>
<dbReference type="Gene3D" id="1.10.10.10">
    <property type="entry name" value="Winged helix-like DNA-binding domain superfamily/Winged helix DNA-binding domain"/>
    <property type="match status" value="2"/>
</dbReference>
<dbReference type="InterPro" id="IPR036388">
    <property type="entry name" value="WH-like_DNA-bd_sf"/>
</dbReference>
<dbReference type="InterPro" id="IPR006175">
    <property type="entry name" value="YjgF/YER057c/UK114"/>
</dbReference>
<protein>
    <recommendedName>
        <fullName evidence="5">RNA polymerase sigma factor SigA</fullName>
    </recommendedName>
</protein>
<dbReference type="FunFam" id="1.10.10.10:FF:000002">
    <property type="entry name" value="RNA polymerase sigma factor SigA"/>
    <property type="match status" value="1"/>
</dbReference>
<reference evidence="9" key="1">
    <citation type="submission" date="2014-01" db="EMBL/GenBank/DDBJ databases">
        <authorList>
            <person name="Brown-Elliot B."/>
            <person name="Wallace R."/>
            <person name="Lenaerts A."/>
            <person name="Ordway D."/>
            <person name="DeGroote M.A."/>
            <person name="Parker T."/>
            <person name="Sizemore C."/>
            <person name="Tallon L.J."/>
            <person name="Sadzewicz L.K."/>
            <person name="Sengamalay N."/>
            <person name="Fraser C.M."/>
            <person name="Hine E."/>
            <person name="Shefchek K.A."/>
            <person name="Das S.P."/>
            <person name="Tettelin H."/>
        </authorList>
    </citation>
    <scope>NUCLEOTIDE SEQUENCE [LARGE SCALE GENOMIC DNA]</scope>
    <source>
        <strain evidence="9">4042</strain>
    </source>
</reference>
<dbReference type="InterPro" id="IPR013325">
    <property type="entry name" value="RNA_pol_sigma_r2"/>
</dbReference>
<dbReference type="GO" id="GO:0005737">
    <property type="term" value="C:cytoplasm"/>
    <property type="evidence" value="ECO:0007669"/>
    <property type="project" value="UniProtKB-SubCell"/>
</dbReference>
<dbReference type="FunFam" id="1.10.601.10:FF:000001">
    <property type="entry name" value="RNA polymerase sigma factor SigA"/>
    <property type="match status" value="1"/>
</dbReference>
<dbReference type="NCBIfam" id="TIGR02937">
    <property type="entry name" value="sigma70-ECF"/>
    <property type="match status" value="1"/>
</dbReference>
<evidence type="ECO:0000256" key="3">
    <source>
        <dbReference type="ARBA" id="ARBA00023125"/>
    </source>
</evidence>
<dbReference type="GO" id="GO:0016987">
    <property type="term" value="F:sigma factor activity"/>
    <property type="evidence" value="ECO:0007669"/>
    <property type="project" value="UniProtKB-UniRule"/>
</dbReference>
<dbReference type="PROSITE" id="PS00716">
    <property type="entry name" value="SIGMA70_2"/>
    <property type="match status" value="1"/>
</dbReference>
<proteinExistence type="inferred from homology"/>
<name>X8CED7_MYCXE</name>
<evidence type="ECO:0000256" key="1">
    <source>
        <dbReference type="ARBA" id="ARBA00023015"/>
    </source>
</evidence>
<dbReference type="InterPro" id="IPR007627">
    <property type="entry name" value="RNA_pol_sigma70_r2"/>
</dbReference>
<keyword evidence="1 5" id="KW-0805">Transcription regulation</keyword>
<sequence>MAVDDTVDEDEEIAEPSEKDKASGDFVWDEDESEALRQARKDAELTASADSVRAYLKQIGKVALLNAEEEVELAKRIEAGLYASQLLAETAERGEKLPTALRRDMMWICRDGDRAKNHLLEANLRLVVSLAKRYTGRGMAFLDLIQEGNLGLIRAVEKFDYTKGYKFSTYATWWIRQAITRAMADQARTIRIPVHMVEVINKLGRIQRELLQDLGREPTPEELAKEMDITPEKVLEIQQYAREPISLDQTIGDEGDSQLGDFIEDSEAVVAVDAVSFTLLQDQLQSVLETLSEREAGVVRLRFGLTDGQPRTLDEIGQVYGVTRERIRQIESKTMSKLRHPAVPKCCATIWTESWIEGGVAAYGDRMPANRIHVSTGSDFETTVGYSRAVRVGRHVAVAGTTGAGPADDIGLQTRDALRRIEFALKEAGASLTDVIRTRIYVTDISRWREVAAVHADVFGEIRPVATMVEVSALISPHLLVEIEADAYVESSSGGNAPSGPGR</sequence>
<dbReference type="PROSITE" id="PS00715">
    <property type="entry name" value="SIGMA70_1"/>
    <property type="match status" value="1"/>
</dbReference>
<dbReference type="HAMAP" id="MF_00963">
    <property type="entry name" value="Sigma70_RpoD_SigA"/>
    <property type="match status" value="1"/>
</dbReference>
<comment type="subcellular location">
    <subcellularLocation>
        <location evidence="5">Cytoplasm</location>
    </subcellularLocation>
</comment>
<gene>
    <name evidence="9" type="primary">rpoD</name>
    <name evidence="5" type="synonym">sigA</name>
    <name evidence="9" type="ORF">I553_1476</name>
</gene>
<dbReference type="Pfam" id="PF04545">
    <property type="entry name" value="Sigma70_r4"/>
    <property type="match status" value="1"/>
</dbReference>
<dbReference type="FunFam" id="1.10.601.10:FF:000003">
    <property type="entry name" value="RNA polymerase sigma factor SigA"/>
    <property type="match status" value="1"/>
</dbReference>
<dbReference type="NCBIfam" id="NF005920">
    <property type="entry name" value="PRK07921.1"/>
    <property type="match status" value="1"/>
</dbReference>
<feature type="compositionally biased region" description="Acidic residues" evidence="6">
    <location>
        <begin position="1"/>
        <end position="15"/>
    </location>
</feature>
<dbReference type="InterPro" id="IPR013324">
    <property type="entry name" value="RNA_pol_sigma_r3/r4-like"/>
</dbReference>
<dbReference type="PRINTS" id="PR00046">
    <property type="entry name" value="SIGMA70FCT"/>
</dbReference>
<keyword evidence="5" id="KW-0963">Cytoplasm</keyword>
<evidence type="ECO:0000256" key="5">
    <source>
        <dbReference type="HAMAP-Rule" id="MF_00963"/>
    </source>
</evidence>
<dbReference type="SUPFAM" id="SSF88659">
    <property type="entry name" value="Sigma3 and sigma4 domains of RNA polymerase sigma factors"/>
    <property type="match status" value="2"/>
</dbReference>
<evidence type="ECO:0000259" key="8">
    <source>
        <dbReference type="PROSITE" id="PS00716"/>
    </source>
</evidence>
<evidence type="ECO:0000313" key="9">
    <source>
        <dbReference type="EMBL" id="EUA54747.1"/>
    </source>
</evidence>
<feature type="DNA-binding region" description="H-T-H motif" evidence="5">
    <location>
        <begin position="313"/>
        <end position="332"/>
    </location>
</feature>
<comment type="subunit">
    <text evidence="5">Interacts transiently with the RNA polymerase catalytic core.</text>
</comment>
<dbReference type="InterPro" id="IPR007630">
    <property type="entry name" value="RNA_pol_sigma70_r4"/>
</dbReference>
<feature type="domain" description="RNA polymerase sigma-70" evidence="7">
    <location>
        <begin position="143"/>
        <end position="156"/>
    </location>
</feature>
<organism evidence="9">
    <name type="scientific">Mycobacterium xenopi 4042</name>
    <dbReference type="NCBI Taxonomy" id="1299334"/>
    <lineage>
        <taxon>Bacteria</taxon>
        <taxon>Bacillati</taxon>
        <taxon>Actinomycetota</taxon>
        <taxon>Actinomycetes</taxon>
        <taxon>Mycobacteriales</taxon>
        <taxon>Mycobacteriaceae</taxon>
        <taxon>Mycobacterium</taxon>
    </lineage>
</organism>
<dbReference type="InterPro" id="IPR000943">
    <property type="entry name" value="RNA_pol_sigma70"/>
</dbReference>
<dbReference type="Pfam" id="PF00140">
    <property type="entry name" value="Sigma70_r1_2"/>
    <property type="match status" value="1"/>
</dbReference>
<feature type="region of interest" description="Sigma-70 factor domain-2" evidence="5">
    <location>
        <begin position="119"/>
        <end position="189"/>
    </location>
</feature>
<keyword evidence="4 5" id="KW-0804">Transcription</keyword>
<dbReference type="Pfam" id="PF04542">
    <property type="entry name" value="Sigma70_r2"/>
    <property type="match status" value="1"/>
</dbReference>